<feature type="transmembrane region" description="Helical" evidence="6">
    <location>
        <begin position="151"/>
        <end position="171"/>
    </location>
</feature>
<dbReference type="PANTHER" id="PTHR23513:SF6">
    <property type="entry name" value="MAJOR FACILITATOR SUPERFAMILY ASSOCIATED DOMAIN-CONTAINING PROTEIN"/>
    <property type="match status" value="1"/>
</dbReference>
<dbReference type="EMBL" id="JBHLZP010000005">
    <property type="protein sequence ID" value="MFB9830959.1"/>
    <property type="molecule type" value="Genomic_DNA"/>
</dbReference>
<keyword evidence="3 6" id="KW-0812">Transmembrane</keyword>
<gene>
    <name evidence="8" type="ORF">ACFFNX_01985</name>
</gene>
<accession>A0ABV5Y9X0</accession>
<feature type="transmembrane region" description="Helical" evidence="6">
    <location>
        <begin position="242"/>
        <end position="264"/>
    </location>
</feature>
<comment type="caution">
    <text evidence="8">The sequence shown here is derived from an EMBL/GenBank/DDBJ whole genome shotgun (WGS) entry which is preliminary data.</text>
</comment>
<evidence type="ECO:0000256" key="2">
    <source>
        <dbReference type="ARBA" id="ARBA00022475"/>
    </source>
</evidence>
<dbReference type="PROSITE" id="PS50850">
    <property type="entry name" value="MFS"/>
    <property type="match status" value="1"/>
</dbReference>
<evidence type="ECO:0000256" key="5">
    <source>
        <dbReference type="ARBA" id="ARBA00023136"/>
    </source>
</evidence>
<feature type="transmembrane region" description="Helical" evidence="6">
    <location>
        <begin position="58"/>
        <end position="77"/>
    </location>
</feature>
<dbReference type="InterPro" id="IPR020846">
    <property type="entry name" value="MFS_dom"/>
</dbReference>
<evidence type="ECO:0000259" key="7">
    <source>
        <dbReference type="PROSITE" id="PS50850"/>
    </source>
</evidence>
<evidence type="ECO:0000313" key="8">
    <source>
        <dbReference type="EMBL" id="MFB9830959.1"/>
    </source>
</evidence>
<reference evidence="8 9" key="1">
    <citation type="submission" date="2024-09" db="EMBL/GenBank/DDBJ databases">
        <authorList>
            <person name="Sun Q."/>
            <person name="Mori K."/>
        </authorList>
    </citation>
    <scope>NUCLEOTIDE SEQUENCE [LARGE SCALE GENOMIC DNA]</scope>
    <source>
        <strain evidence="8 9">TBRC 0563</strain>
    </source>
</reference>
<evidence type="ECO:0000256" key="6">
    <source>
        <dbReference type="SAM" id="Phobius"/>
    </source>
</evidence>
<organism evidence="8 9">
    <name type="scientific">Actinoallomurus acaciae</name>
    <dbReference type="NCBI Taxonomy" id="502577"/>
    <lineage>
        <taxon>Bacteria</taxon>
        <taxon>Bacillati</taxon>
        <taxon>Actinomycetota</taxon>
        <taxon>Actinomycetes</taxon>
        <taxon>Streptosporangiales</taxon>
        <taxon>Thermomonosporaceae</taxon>
        <taxon>Actinoallomurus</taxon>
    </lineage>
</organism>
<dbReference type="Gene3D" id="1.20.1250.20">
    <property type="entry name" value="MFS general substrate transporter like domains"/>
    <property type="match status" value="1"/>
</dbReference>
<dbReference type="Pfam" id="PF07690">
    <property type="entry name" value="MFS_1"/>
    <property type="match status" value="1"/>
</dbReference>
<feature type="domain" description="Major facilitator superfamily (MFS) profile" evidence="7">
    <location>
        <begin position="18"/>
        <end position="422"/>
    </location>
</feature>
<dbReference type="InterPro" id="IPR011701">
    <property type="entry name" value="MFS"/>
</dbReference>
<evidence type="ECO:0000256" key="3">
    <source>
        <dbReference type="ARBA" id="ARBA00022692"/>
    </source>
</evidence>
<dbReference type="PANTHER" id="PTHR23513">
    <property type="entry name" value="INTEGRAL MEMBRANE EFFLUX PROTEIN-RELATED"/>
    <property type="match status" value="1"/>
</dbReference>
<feature type="transmembrane region" description="Helical" evidence="6">
    <location>
        <begin position="24"/>
        <end position="46"/>
    </location>
</feature>
<keyword evidence="4 6" id="KW-1133">Transmembrane helix</keyword>
<evidence type="ECO:0000256" key="4">
    <source>
        <dbReference type="ARBA" id="ARBA00022989"/>
    </source>
</evidence>
<sequence>MPVFSGGRRIPAHPVRPSFRDPRFALLLVGQSAGWVCSWAASLVLWGFAAYHFGADPAGVSLTALCWSGPPVVLTAFTGGLTDRFGPRTMLIIGYTCSAATSLGMSVSGSLTSLDIMALACGAARSLCSPASSALPTRIVESDDLLAANSLLGVTASIGQVAGPLAASVLMATAGFRIAFTADAIMYLVGALVLIPLPVLPLPEEPRSAGTMATRRPAYGLSWFRTATAGAVAVAREPRLCAIALARMGVGFTSGAFLVIEPLYTRHVLHQPSSQFARFEAAIGIGAVATGLLLPAIRRRVPGTRSPMWLLTAGAVSCGLAAALFTGTPWVLVAYLGAFVWGVCGTVFYAVAATTLQRLAPAGKLGRVSGVISTAESTTESLSMPVAGTLVAVVGLQPGALLLAAVAVTTGAACLLGMAENPTTRSCPISTHSRE</sequence>
<comment type="subcellular location">
    <subcellularLocation>
        <location evidence="1">Cell membrane</location>
        <topology evidence="1">Multi-pass membrane protein</topology>
    </subcellularLocation>
</comment>
<dbReference type="SUPFAM" id="SSF103473">
    <property type="entry name" value="MFS general substrate transporter"/>
    <property type="match status" value="1"/>
</dbReference>
<evidence type="ECO:0000313" key="9">
    <source>
        <dbReference type="Proteomes" id="UP001589627"/>
    </source>
</evidence>
<name>A0ABV5Y9X0_9ACTN</name>
<protein>
    <submittedName>
        <fullName evidence="8">MFS transporter</fullName>
    </submittedName>
</protein>
<evidence type="ECO:0000256" key="1">
    <source>
        <dbReference type="ARBA" id="ARBA00004651"/>
    </source>
</evidence>
<feature type="transmembrane region" description="Helical" evidence="6">
    <location>
        <begin position="276"/>
        <end position="296"/>
    </location>
</feature>
<keyword evidence="5 6" id="KW-0472">Membrane</keyword>
<dbReference type="RefSeq" id="WP_378194083.1">
    <property type="nucleotide sequence ID" value="NZ_JBHLZP010000005.1"/>
</dbReference>
<proteinExistence type="predicted"/>
<keyword evidence="2" id="KW-1003">Cell membrane</keyword>
<feature type="transmembrane region" description="Helical" evidence="6">
    <location>
        <begin position="332"/>
        <end position="352"/>
    </location>
</feature>
<dbReference type="Proteomes" id="UP001589627">
    <property type="component" value="Unassembled WGS sequence"/>
</dbReference>
<feature type="transmembrane region" description="Helical" evidence="6">
    <location>
        <begin position="308"/>
        <end position="326"/>
    </location>
</feature>
<dbReference type="CDD" id="cd06173">
    <property type="entry name" value="MFS_MefA_like"/>
    <property type="match status" value="1"/>
</dbReference>
<dbReference type="InterPro" id="IPR036259">
    <property type="entry name" value="MFS_trans_sf"/>
</dbReference>
<keyword evidence="9" id="KW-1185">Reference proteome</keyword>
<feature type="transmembrane region" description="Helical" evidence="6">
    <location>
        <begin position="89"/>
        <end position="107"/>
    </location>
</feature>